<keyword evidence="1" id="KW-0812">Transmembrane</keyword>
<dbReference type="AlphaFoldDB" id="A0A2V1DDD9"/>
<proteinExistence type="predicted"/>
<gene>
    <name evidence="2" type="ORF">DM02DRAFT_130803</name>
</gene>
<keyword evidence="3" id="KW-1185">Reference proteome</keyword>
<reference evidence="2 3" key="1">
    <citation type="journal article" date="2018" name="Sci. Rep.">
        <title>Comparative genomics provides insights into the lifestyle and reveals functional heterogeneity of dark septate endophytic fungi.</title>
        <authorList>
            <person name="Knapp D.G."/>
            <person name="Nemeth J.B."/>
            <person name="Barry K."/>
            <person name="Hainaut M."/>
            <person name="Henrissat B."/>
            <person name="Johnson J."/>
            <person name="Kuo A."/>
            <person name="Lim J.H.P."/>
            <person name="Lipzen A."/>
            <person name="Nolan M."/>
            <person name="Ohm R.A."/>
            <person name="Tamas L."/>
            <person name="Grigoriev I.V."/>
            <person name="Spatafora J.W."/>
            <person name="Nagy L.G."/>
            <person name="Kovacs G.M."/>
        </authorList>
    </citation>
    <scope>NUCLEOTIDE SEQUENCE [LARGE SCALE GENOMIC DNA]</scope>
    <source>
        <strain evidence="2 3">DSE2036</strain>
    </source>
</reference>
<dbReference type="EMBL" id="KZ805474">
    <property type="protein sequence ID" value="PVH96102.1"/>
    <property type="molecule type" value="Genomic_DNA"/>
</dbReference>
<evidence type="ECO:0000313" key="2">
    <source>
        <dbReference type="EMBL" id="PVH96102.1"/>
    </source>
</evidence>
<evidence type="ECO:0000256" key="1">
    <source>
        <dbReference type="SAM" id="Phobius"/>
    </source>
</evidence>
<feature type="transmembrane region" description="Helical" evidence="1">
    <location>
        <begin position="55"/>
        <end position="76"/>
    </location>
</feature>
<sequence length="86" mass="9924">MGGIILIDPPHSYLMVFNNRKPPLFSQKVEYSSLLPLAYQRVGRVNLCITLGSTAYLPVYTILPGHFFFVVCYLCRCRQEFYSSLR</sequence>
<name>A0A2V1DDD9_9PLEO</name>
<protein>
    <submittedName>
        <fullName evidence="2">Uncharacterized protein</fullName>
    </submittedName>
</protein>
<keyword evidence="1" id="KW-0472">Membrane</keyword>
<keyword evidence="1" id="KW-1133">Transmembrane helix</keyword>
<evidence type="ECO:0000313" key="3">
    <source>
        <dbReference type="Proteomes" id="UP000244855"/>
    </source>
</evidence>
<organism evidence="2 3">
    <name type="scientific">Periconia macrospinosa</name>
    <dbReference type="NCBI Taxonomy" id="97972"/>
    <lineage>
        <taxon>Eukaryota</taxon>
        <taxon>Fungi</taxon>
        <taxon>Dikarya</taxon>
        <taxon>Ascomycota</taxon>
        <taxon>Pezizomycotina</taxon>
        <taxon>Dothideomycetes</taxon>
        <taxon>Pleosporomycetidae</taxon>
        <taxon>Pleosporales</taxon>
        <taxon>Massarineae</taxon>
        <taxon>Periconiaceae</taxon>
        <taxon>Periconia</taxon>
    </lineage>
</organism>
<dbReference type="Proteomes" id="UP000244855">
    <property type="component" value="Unassembled WGS sequence"/>
</dbReference>
<accession>A0A2V1DDD9</accession>